<gene>
    <name evidence="9" type="ordered locus">Halru_2807</name>
</gene>
<dbReference type="Pfam" id="PF02384">
    <property type="entry name" value="N6_Mtase"/>
    <property type="match status" value="1"/>
</dbReference>
<dbReference type="REBASE" id="58764">
    <property type="entry name" value="M.HruXH70ORF2807P"/>
</dbReference>
<keyword evidence="4" id="KW-0949">S-adenosyl-L-methionine</keyword>
<evidence type="ECO:0000313" key="10">
    <source>
        <dbReference type="Proteomes" id="UP000010846"/>
    </source>
</evidence>
<evidence type="ECO:0000256" key="5">
    <source>
        <dbReference type="ARBA" id="ARBA00022747"/>
    </source>
</evidence>
<dbReference type="HOGENOM" id="CLU_012122_0_0_2"/>
<evidence type="ECO:0000259" key="8">
    <source>
        <dbReference type="Pfam" id="PF12161"/>
    </source>
</evidence>
<dbReference type="InterPro" id="IPR022749">
    <property type="entry name" value="D12N6_MeTrfase_N"/>
</dbReference>
<dbReference type="EMBL" id="CP003050">
    <property type="protein sequence ID" value="AGB17378.1"/>
    <property type="molecule type" value="Genomic_DNA"/>
</dbReference>
<evidence type="ECO:0000256" key="1">
    <source>
        <dbReference type="ARBA" id="ARBA00011900"/>
    </source>
</evidence>
<dbReference type="GO" id="GO:0009307">
    <property type="term" value="P:DNA restriction-modification system"/>
    <property type="evidence" value="ECO:0007669"/>
    <property type="project" value="UniProtKB-KW"/>
</dbReference>
<dbReference type="GeneID" id="14377623"/>
<dbReference type="SUPFAM" id="SSF53335">
    <property type="entry name" value="S-adenosyl-L-methionine-dependent methyltransferases"/>
    <property type="match status" value="1"/>
</dbReference>
<dbReference type="InterPro" id="IPR029063">
    <property type="entry name" value="SAM-dependent_MTases_sf"/>
</dbReference>
<dbReference type="AlphaFoldDB" id="L0IEX1"/>
<name>L0IEX1_HALRX</name>
<dbReference type="CDD" id="cd02440">
    <property type="entry name" value="AdoMet_MTases"/>
    <property type="match status" value="1"/>
</dbReference>
<dbReference type="GO" id="GO:0003677">
    <property type="term" value="F:DNA binding"/>
    <property type="evidence" value="ECO:0007669"/>
    <property type="project" value="InterPro"/>
</dbReference>
<dbReference type="eggNOG" id="arCOG05282">
    <property type="taxonomic scope" value="Archaea"/>
</dbReference>
<evidence type="ECO:0000313" key="9">
    <source>
        <dbReference type="EMBL" id="AGB17378.1"/>
    </source>
</evidence>
<evidence type="ECO:0000256" key="4">
    <source>
        <dbReference type="ARBA" id="ARBA00022691"/>
    </source>
</evidence>
<dbReference type="OrthoDB" id="45790at2157"/>
<feature type="domain" description="N6 adenine-specific DNA methyltransferase N-terminal" evidence="8">
    <location>
        <begin position="10"/>
        <end position="141"/>
    </location>
</feature>
<dbReference type="Pfam" id="PF12161">
    <property type="entry name" value="HsdM_N"/>
    <property type="match status" value="1"/>
</dbReference>
<evidence type="ECO:0000256" key="3">
    <source>
        <dbReference type="ARBA" id="ARBA00022679"/>
    </source>
</evidence>
<evidence type="ECO:0000256" key="6">
    <source>
        <dbReference type="ARBA" id="ARBA00047942"/>
    </source>
</evidence>
<dbReference type="InterPro" id="IPR003356">
    <property type="entry name" value="DNA_methylase_A-5"/>
</dbReference>
<proteinExistence type="predicted"/>
<keyword evidence="2 9" id="KW-0489">Methyltransferase</keyword>
<dbReference type="RefSeq" id="WP_015301970.1">
    <property type="nucleotide sequence ID" value="NC_019964.1"/>
</dbReference>
<keyword evidence="5" id="KW-0680">Restriction system</keyword>
<organism evidence="9 10">
    <name type="scientific">Halovivax ruber (strain DSM 18193 / JCM 13892 / XH-70)</name>
    <dbReference type="NCBI Taxonomy" id="797302"/>
    <lineage>
        <taxon>Archaea</taxon>
        <taxon>Methanobacteriati</taxon>
        <taxon>Methanobacteriota</taxon>
        <taxon>Stenosarchaea group</taxon>
        <taxon>Halobacteria</taxon>
        <taxon>Halobacteriales</taxon>
        <taxon>Natrialbaceae</taxon>
        <taxon>Halovivax</taxon>
    </lineage>
</organism>
<reference evidence="9" key="1">
    <citation type="submission" date="2011-09" db="EMBL/GenBank/DDBJ databases">
        <title>Complete sequence of Halovivax ruber XH-70.</title>
        <authorList>
            <consortium name="US DOE Joint Genome Institute"/>
            <person name="Lucas S."/>
            <person name="Han J."/>
            <person name="Lapidus A."/>
            <person name="Cheng J.-F."/>
            <person name="Goodwin L."/>
            <person name="Pitluck S."/>
            <person name="Peters L."/>
            <person name="Mikhailova N."/>
            <person name="Davenport K."/>
            <person name="Detter J.C."/>
            <person name="Han C."/>
            <person name="Tapia R."/>
            <person name="Land M."/>
            <person name="Hauser L."/>
            <person name="Kyrpides N."/>
            <person name="Ivanova N."/>
            <person name="Pagani I."/>
            <person name="Sproer C."/>
            <person name="Anderson I."/>
            <person name="Woyke T."/>
        </authorList>
    </citation>
    <scope>NUCLEOTIDE SEQUENCE</scope>
    <source>
        <strain evidence="9">XH-70</strain>
    </source>
</reference>
<comment type="catalytic activity">
    <reaction evidence="6">
        <text>a 2'-deoxyadenosine in DNA + S-adenosyl-L-methionine = an N(6)-methyl-2'-deoxyadenosine in DNA + S-adenosyl-L-homocysteine + H(+)</text>
        <dbReference type="Rhea" id="RHEA:15197"/>
        <dbReference type="Rhea" id="RHEA-COMP:12418"/>
        <dbReference type="Rhea" id="RHEA-COMP:12419"/>
        <dbReference type="ChEBI" id="CHEBI:15378"/>
        <dbReference type="ChEBI" id="CHEBI:57856"/>
        <dbReference type="ChEBI" id="CHEBI:59789"/>
        <dbReference type="ChEBI" id="CHEBI:90615"/>
        <dbReference type="ChEBI" id="CHEBI:90616"/>
        <dbReference type="EC" id="2.1.1.72"/>
    </reaction>
</comment>
<dbReference type="Proteomes" id="UP000010846">
    <property type="component" value="Chromosome"/>
</dbReference>
<dbReference type="GO" id="GO:0032259">
    <property type="term" value="P:methylation"/>
    <property type="evidence" value="ECO:0007669"/>
    <property type="project" value="UniProtKB-KW"/>
</dbReference>
<dbReference type="GO" id="GO:0009007">
    <property type="term" value="F:site-specific DNA-methyltransferase (adenine-specific) activity"/>
    <property type="evidence" value="ECO:0007669"/>
    <property type="project" value="UniProtKB-EC"/>
</dbReference>
<sequence length="666" mass="77344">MVENFNEKADFIWSIADLLRGDYRQSEYQKVILPLTVLRRLDCVTERHQEEVRERYEQLQEQGIENVAPALKQAANAEVYNTSEYTFKSLCNDPDDIAENLQYYINQYDEETKEIFEKFDFDHQIQRLEEANLLYKVVRQFAELPLHPDEVPNEEMGYIYEELIRKFNELSNETAGEHFTPREVIELMVNLVFQEDDEALTEQDAIRTVYDPACGTGGMLSVAEEYVRELNTDANLHVFGQELNPESYAVCNSDMLIKGQEPENIIYGNSFTEDGFPSRTFEYMLSNPPFGVSWKKVKDEIVREHEEEGFAGRFGAGTPRTNDGAFLFLQHMISKMKRPAEGGSRIAIVFNGSPLFNGGPNSGESAIRRWILENDWLEAIVGLPENLFYNTGIRTYIWVLSNNKPKKREDVVQLIDAQDLYAEMDESLGEKRHELTQEHINEISRIFGDLEANGRSKVVPTEEFGYRRIVIDRPLRMSFRATEERIESLDDERAFTNRDEEVQEAVKEALYELDSETQWMDREEFIDEVELTFNMHGVDVRNSVYNAIERALGEQNDDAEICRDGNGNPEHDGDLRERERVPLGTDLQEYFEEEVAPYLENAWINESSKYHDDQDEELGVVGYEINFDRYFYEYEEPRALEDINEEIAQVESEIVSLVQCAGEDNE</sequence>
<keyword evidence="10" id="KW-1185">Reference proteome</keyword>
<protein>
    <recommendedName>
        <fullName evidence="1">site-specific DNA-methyltransferase (adenine-specific)</fullName>
        <ecNumber evidence="1">2.1.1.72</ecNumber>
    </recommendedName>
</protein>
<dbReference type="PANTHER" id="PTHR42933:SF3">
    <property type="entry name" value="TYPE I RESTRICTION ENZYME MJAVIII METHYLASE SUBUNIT"/>
    <property type="match status" value="1"/>
</dbReference>
<dbReference type="Gene3D" id="3.40.50.150">
    <property type="entry name" value="Vaccinia Virus protein VP39"/>
    <property type="match status" value="1"/>
</dbReference>
<dbReference type="PRINTS" id="PR00507">
    <property type="entry name" value="N12N6MTFRASE"/>
</dbReference>
<dbReference type="EC" id="2.1.1.72" evidence="1"/>
<dbReference type="PANTHER" id="PTHR42933">
    <property type="entry name" value="SLR6095 PROTEIN"/>
    <property type="match status" value="1"/>
</dbReference>
<dbReference type="STRING" id="797302.Halru_2807"/>
<evidence type="ECO:0000256" key="2">
    <source>
        <dbReference type="ARBA" id="ARBA00022603"/>
    </source>
</evidence>
<dbReference type="InterPro" id="IPR051537">
    <property type="entry name" value="DNA_Adenine_Mtase"/>
</dbReference>
<accession>L0IEX1</accession>
<dbReference type="KEGG" id="hru:Halru_2807"/>
<feature type="domain" description="DNA methylase adenine-specific" evidence="7">
    <location>
        <begin position="155"/>
        <end position="463"/>
    </location>
</feature>
<dbReference type="GO" id="GO:0008170">
    <property type="term" value="F:N-methyltransferase activity"/>
    <property type="evidence" value="ECO:0007669"/>
    <property type="project" value="InterPro"/>
</dbReference>
<evidence type="ECO:0000259" key="7">
    <source>
        <dbReference type="Pfam" id="PF02384"/>
    </source>
</evidence>
<keyword evidence="3 9" id="KW-0808">Transferase</keyword>